<evidence type="ECO:0000313" key="6">
    <source>
        <dbReference type="EMBL" id="OAI19680.1"/>
    </source>
</evidence>
<dbReference type="InterPro" id="IPR004843">
    <property type="entry name" value="Calcineurin-like_PHP"/>
</dbReference>
<dbReference type="AlphaFoldDB" id="A0A177NRM7"/>
<keyword evidence="3" id="KW-0408">Iron</keyword>
<accession>A0A177NRM7</accession>
<dbReference type="PANTHER" id="PTHR42988">
    <property type="entry name" value="PHOSPHOHYDROLASE"/>
    <property type="match status" value="1"/>
</dbReference>
<dbReference type="InterPro" id="IPR050884">
    <property type="entry name" value="CNP_phosphodiesterase-III"/>
</dbReference>
<dbReference type="PANTHER" id="PTHR42988:SF2">
    <property type="entry name" value="CYCLIC NUCLEOTIDE PHOSPHODIESTERASE CBUA0032-RELATED"/>
    <property type="match status" value="1"/>
</dbReference>
<evidence type="ECO:0000256" key="2">
    <source>
        <dbReference type="ARBA" id="ARBA00022801"/>
    </source>
</evidence>
<gene>
    <name evidence="6" type="ORF">A1355_04045</name>
</gene>
<feature type="domain" description="Calcineurin-like phosphoesterase" evidence="5">
    <location>
        <begin position="5"/>
        <end position="193"/>
    </location>
</feature>
<dbReference type="GO" id="GO:0016787">
    <property type="term" value="F:hydrolase activity"/>
    <property type="evidence" value="ECO:0007669"/>
    <property type="project" value="UniProtKB-KW"/>
</dbReference>
<evidence type="ECO:0000313" key="7">
    <source>
        <dbReference type="Proteomes" id="UP000077628"/>
    </source>
</evidence>
<name>A0A177NRM7_9GAMM</name>
<comment type="similarity">
    <text evidence="4">Belongs to the cyclic nucleotide phosphodiesterase class-III family.</text>
</comment>
<sequence length="261" mass="28480">MSTAKVLQLTDLHLRAAAGGTMLGVDTEFYFRETLKRAMTAHGPFDLILLTGDLTQDPCPDSYQRLAGILAASDTPCLCLPGNHDDPDLMRLWLAGGSVDCGRRIALPGWQIIALNSRKPGSPAGLLTEPELAEAAALLAANPEPALLAVHHHTLPCGSPWMDRMKIENGDALIELTARFRQIKAVTCGHVHQLFEADRAGVRWLGMPATCFQFKPGADKLELDPLPPGYRMFELSDNGEFSSDCHRLDIEQPGLELQADY</sequence>
<dbReference type="EMBL" id="LUUK01000155">
    <property type="protein sequence ID" value="OAI19680.1"/>
    <property type="molecule type" value="Genomic_DNA"/>
</dbReference>
<evidence type="ECO:0000256" key="3">
    <source>
        <dbReference type="ARBA" id="ARBA00023004"/>
    </source>
</evidence>
<dbReference type="STRING" id="702114.A1355_04045"/>
<dbReference type="InterPro" id="IPR029052">
    <property type="entry name" value="Metallo-depent_PP-like"/>
</dbReference>
<dbReference type="GO" id="GO:0046872">
    <property type="term" value="F:metal ion binding"/>
    <property type="evidence" value="ECO:0007669"/>
    <property type="project" value="UniProtKB-KW"/>
</dbReference>
<organism evidence="6 7">
    <name type="scientific">Methylomonas koyamae</name>
    <dbReference type="NCBI Taxonomy" id="702114"/>
    <lineage>
        <taxon>Bacteria</taxon>
        <taxon>Pseudomonadati</taxon>
        <taxon>Pseudomonadota</taxon>
        <taxon>Gammaproteobacteria</taxon>
        <taxon>Methylococcales</taxon>
        <taxon>Methylococcaceae</taxon>
        <taxon>Methylomonas</taxon>
    </lineage>
</organism>
<protein>
    <submittedName>
        <fullName evidence="6">Phosphodiesterase</fullName>
    </submittedName>
</protein>
<comment type="caution">
    <text evidence="6">The sequence shown here is derived from an EMBL/GenBank/DDBJ whole genome shotgun (WGS) entry which is preliminary data.</text>
</comment>
<reference evidence="7" key="1">
    <citation type="submission" date="2016-03" db="EMBL/GenBank/DDBJ databases">
        <authorList>
            <person name="Heylen K."/>
            <person name="De Vos P."/>
            <person name="Vekeman B."/>
        </authorList>
    </citation>
    <scope>NUCLEOTIDE SEQUENCE [LARGE SCALE GENOMIC DNA]</scope>
    <source>
        <strain evidence="7">R-45383</strain>
    </source>
</reference>
<dbReference type="RefSeq" id="WP_064027862.1">
    <property type="nucleotide sequence ID" value="NZ_LUUK01000155.1"/>
</dbReference>
<dbReference type="Gene3D" id="3.60.21.10">
    <property type="match status" value="1"/>
</dbReference>
<keyword evidence="1" id="KW-0479">Metal-binding</keyword>
<keyword evidence="7" id="KW-1185">Reference proteome</keyword>
<dbReference type="SUPFAM" id="SSF56300">
    <property type="entry name" value="Metallo-dependent phosphatases"/>
    <property type="match status" value="1"/>
</dbReference>
<dbReference type="OrthoDB" id="9784378at2"/>
<evidence type="ECO:0000256" key="1">
    <source>
        <dbReference type="ARBA" id="ARBA00022723"/>
    </source>
</evidence>
<proteinExistence type="inferred from homology"/>
<dbReference type="Proteomes" id="UP000077628">
    <property type="component" value="Unassembled WGS sequence"/>
</dbReference>
<keyword evidence="2" id="KW-0378">Hydrolase</keyword>
<evidence type="ECO:0000259" key="5">
    <source>
        <dbReference type="Pfam" id="PF00149"/>
    </source>
</evidence>
<dbReference type="Pfam" id="PF00149">
    <property type="entry name" value="Metallophos"/>
    <property type="match status" value="1"/>
</dbReference>
<evidence type="ECO:0000256" key="4">
    <source>
        <dbReference type="ARBA" id="ARBA00025742"/>
    </source>
</evidence>